<gene>
    <name evidence="6" type="ORF">VHEMI08737</name>
</gene>
<keyword evidence="1" id="KW-0677">Repeat</keyword>
<evidence type="ECO:0000256" key="1">
    <source>
        <dbReference type="ARBA" id="ARBA00022737"/>
    </source>
</evidence>
<organism evidence="6 7">
    <name type="scientific">[Torrubiella] hemipterigena</name>
    <dbReference type="NCBI Taxonomy" id="1531966"/>
    <lineage>
        <taxon>Eukaryota</taxon>
        <taxon>Fungi</taxon>
        <taxon>Dikarya</taxon>
        <taxon>Ascomycota</taxon>
        <taxon>Pezizomycotina</taxon>
        <taxon>Sordariomycetes</taxon>
        <taxon>Hypocreomycetidae</taxon>
        <taxon>Hypocreales</taxon>
        <taxon>Clavicipitaceae</taxon>
        <taxon>Clavicipitaceae incertae sedis</taxon>
        <taxon>'Torrubiella' clade</taxon>
    </lineage>
</organism>
<dbReference type="GO" id="GO:0034080">
    <property type="term" value="P:CENP-A containing chromatin assembly"/>
    <property type="evidence" value="ECO:0007669"/>
    <property type="project" value="TreeGrafter"/>
</dbReference>
<evidence type="ECO:0000256" key="4">
    <source>
        <dbReference type="SAM" id="MobiDB-lite"/>
    </source>
</evidence>
<dbReference type="InterPro" id="IPR019544">
    <property type="entry name" value="Tetratricopeptide_SHNi-TPR_dom"/>
</dbReference>
<feature type="compositionally biased region" description="Basic and acidic residues" evidence="4">
    <location>
        <begin position="126"/>
        <end position="144"/>
    </location>
</feature>
<keyword evidence="2" id="KW-0802">TPR repeat</keyword>
<feature type="region of interest" description="Disordered" evidence="4">
    <location>
        <begin position="120"/>
        <end position="196"/>
    </location>
</feature>
<dbReference type="SUPFAM" id="SSF48452">
    <property type="entry name" value="TPR-like"/>
    <property type="match status" value="1"/>
</dbReference>
<feature type="compositionally biased region" description="Basic and acidic residues" evidence="4">
    <location>
        <begin position="151"/>
        <end position="165"/>
    </location>
</feature>
<keyword evidence="3" id="KW-0175">Coiled coil</keyword>
<feature type="compositionally biased region" description="Low complexity" evidence="4">
    <location>
        <begin position="20"/>
        <end position="40"/>
    </location>
</feature>
<feature type="compositionally biased region" description="Acidic residues" evidence="4">
    <location>
        <begin position="174"/>
        <end position="195"/>
    </location>
</feature>
<dbReference type="Proteomes" id="UP000039046">
    <property type="component" value="Unassembled WGS sequence"/>
</dbReference>
<reference evidence="6 7" key="1">
    <citation type="journal article" date="2015" name="Genome Announc.">
        <title>Draft Genome Sequence and Gene Annotation of the Entomopathogenic Fungus Verticillium hemipterigenum.</title>
        <authorList>
            <person name="Horn F."/>
            <person name="Habel A."/>
            <person name="Scharf D.H."/>
            <person name="Dworschak J."/>
            <person name="Brakhage A.A."/>
            <person name="Guthke R."/>
            <person name="Hertweck C."/>
            <person name="Linde J."/>
        </authorList>
    </citation>
    <scope>NUCLEOTIDE SEQUENCE [LARGE SCALE GENOMIC DNA]</scope>
</reference>
<dbReference type="PANTHER" id="PTHR15081:SF1">
    <property type="entry name" value="NUCLEAR AUTOANTIGENIC SPERM PROTEIN"/>
    <property type="match status" value="1"/>
</dbReference>
<feature type="region of interest" description="Disordered" evidence="4">
    <location>
        <begin position="409"/>
        <end position="470"/>
    </location>
</feature>
<name>A0A0A1TEE9_9HYPO</name>
<proteinExistence type="predicted"/>
<keyword evidence="7" id="KW-1185">Reference proteome</keyword>
<dbReference type="AlphaFoldDB" id="A0A0A1TEE9"/>
<feature type="region of interest" description="Disordered" evidence="4">
    <location>
        <begin position="1"/>
        <end position="50"/>
    </location>
</feature>
<dbReference type="GO" id="GO:0005654">
    <property type="term" value="C:nucleoplasm"/>
    <property type="evidence" value="ECO:0007669"/>
    <property type="project" value="TreeGrafter"/>
</dbReference>
<evidence type="ECO:0000259" key="5">
    <source>
        <dbReference type="Pfam" id="PF10516"/>
    </source>
</evidence>
<evidence type="ECO:0000313" key="7">
    <source>
        <dbReference type="Proteomes" id="UP000039046"/>
    </source>
</evidence>
<evidence type="ECO:0000256" key="2">
    <source>
        <dbReference type="ARBA" id="ARBA00022803"/>
    </source>
</evidence>
<accession>A0A0A1TEE9</accession>
<protein>
    <recommendedName>
        <fullName evidence="5">Tetratricopeptide SHNi-TPR domain-containing protein</fullName>
    </recommendedName>
</protein>
<dbReference type="STRING" id="1531966.A0A0A1TEE9"/>
<evidence type="ECO:0000313" key="6">
    <source>
        <dbReference type="EMBL" id="CEJ93124.1"/>
    </source>
</evidence>
<dbReference type="PANTHER" id="PTHR15081">
    <property type="entry name" value="NUCLEAR AUTOANTIGENIC SPERM PROTEIN NASP -RELATED"/>
    <property type="match status" value="1"/>
</dbReference>
<evidence type="ECO:0000256" key="3">
    <source>
        <dbReference type="SAM" id="Coils"/>
    </source>
</evidence>
<feature type="coiled-coil region" evidence="3">
    <location>
        <begin position="320"/>
        <end position="376"/>
    </location>
</feature>
<dbReference type="Pfam" id="PF10516">
    <property type="entry name" value="SHNi-TPR"/>
    <property type="match status" value="1"/>
</dbReference>
<dbReference type="EMBL" id="CDHN01000005">
    <property type="protein sequence ID" value="CEJ93124.1"/>
    <property type="molecule type" value="Genomic_DNA"/>
</dbReference>
<sequence length="470" mass="50641">MSGSAQQEQAAVEVNKQVPAANDAAAADAAPAIDESAAQANGAEEPELDDAAKKALVTELTAKGASLYSQKNFEEAAEIFSKATALQAELNGETAPENAEVLFYYGRSLFKVGQSKSDVLGGQAAGEKKPNGKPAAAEEPKEAAPHAAAAPKEEAPKEEVPDAKKPLFQFTGDENFDGSDDEEGEGEAEEEEDDLATSFEILDLARVCYIKQLEKVQGEGKGKETGLSAEERLIKERLADTHDALAEISLENERYPNAIEDGRVSLKYKMELYPEESEIIAEAHYKLSLALEFASITVSEGEGEDSKPQEMDQAMRDEAVKEMELAIKSFKLKLAAKQSEITAAGDNSTDIDRKAVVEMKEVIMDMEQRLVDLRKDPIDTKDFLSGPDNLLGGLFGAISRETAEQTKARVEEATKNANDLTSLVRKKPKAAPAAPAPISIPAPSKNKRKAEDDLEEPTGSESPKKAKVDE</sequence>
<dbReference type="InterPro" id="IPR051730">
    <property type="entry name" value="NASP-like"/>
</dbReference>
<dbReference type="HOGENOM" id="CLU_028900_1_0_1"/>
<dbReference type="Gene3D" id="1.25.40.10">
    <property type="entry name" value="Tetratricopeptide repeat domain"/>
    <property type="match status" value="1"/>
</dbReference>
<dbReference type="InterPro" id="IPR011990">
    <property type="entry name" value="TPR-like_helical_dom_sf"/>
</dbReference>
<feature type="domain" description="Tetratricopeptide SHNi-TPR" evidence="5">
    <location>
        <begin position="239"/>
        <end position="276"/>
    </location>
</feature>
<dbReference type="GO" id="GO:0006335">
    <property type="term" value="P:DNA replication-dependent chromatin assembly"/>
    <property type="evidence" value="ECO:0007669"/>
    <property type="project" value="TreeGrafter"/>
</dbReference>
<dbReference type="OrthoDB" id="5587616at2759"/>
<dbReference type="GO" id="GO:0042393">
    <property type="term" value="F:histone binding"/>
    <property type="evidence" value="ECO:0007669"/>
    <property type="project" value="TreeGrafter"/>
</dbReference>